<dbReference type="EMBL" id="CAXAMN010024617">
    <property type="protein sequence ID" value="CAK9088231.1"/>
    <property type="molecule type" value="Genomic_DNA"/>
</dbReference>
<protein>
    <recommendedName>
        <fullName evidence="3">DOT1 domain-containing protein</fullName>
    </recommendedName>
</protein>
<dbReference type="Gene3D" id="3.40.50.150">
    <property type="entry name" value="Vaccinia Virus protein VP39"/>
    <property type="match status" value="1"/>
</dbReference>
<evidence type="ECO:0008006" key="3">
    <source>
        <dbReference type="Google" id="ProtNLM"/>
    </source>
</evidence>
<accession>A0ABP0QJ39</accession>
<sequence length="191" mass="20912">MADEEKDETFFLEIFPDSSKLDAYAMAFDDIQVFEEAGHPRDHVGMLATYGFVHFSGMSKLLEGIAQKFEPGLPIQKALAAKRFLDLGSGDGRAVIAAAVLVPSLSESLGVELSMSRHQLAVKNRSRLPDALQDVVHFQQCDILQVEPALLGGTEIVWLANLRFPDETVLAINKYLDAHCAVEVDAVVAQN</sequence>
<evidence type="ECO:0000313" key="2">
    <source>
        <dbReference type="Proteomes" id="UP001642484"/>
    </source>
</evidence>
<name>A0ABP0QJ39_9DINO</name>
<dbReference type="Proteomes" id="UP001642484">
    <property type="component" value="Unassembled WGS sequence"/>
</dbReference>
<reference evidence="1 2" key="1">
    <citation type="submission" date="2024-02" db="EMBL/GenBank/DDBJ databases">
        <authorList>
            <person name="Chen Y."/>
            <person name="Shah S."/>
            <person name="Dougan E. K."/>
            <person name="Thang M."/>
            <person name="Chan C."/>
        </authorList>
    </citation>
    <scope>NUCLEOTIDE SEQUENCE [LARGE SCALE GENOMIC DNA]</scope>
</reference>
<organism evidence="1 2">
    <name type="scientific">Durusdinium trenchii</name>
    <dbReference type="NCBI Taxonomy" id="1381693"/>
    <lineage>
        <taxon>Eukaryota</taxon>
        <taxon>Sar</taxon>
        <taxon>Alveolata</taxon>
        <taxon>Dinophyceae</taxon>
        <taxon>Suessiales</taxon>
        <taxon>Symbiodiniaceae</taxon>
        <taxon>Durusdinium</taxon>
    </lineage>
</organism>
<proteinExistence type="predicted"/>
<comment type="caution">
    <text evidence="1">The sequence shown here is derived from an EMBL/GenBank/DDBJ whole genome shotgun (WGS) entry which is preliminary data.</text>
</comment>
<dbReference type="InterPro" id="IPR029063">
    <property type="entry name" value="SAM-dependent_MTases_sf"/>
</dbReference>
<evidence type="ECO:0000313" key="1">
    <source>
        <dbReference type="EMBL" id="CAK9088231.1"/>
    </source>
</evidence>
<keyword evidence="2" id="KW-1185">Reference proteome</keyword>
<gene>
    <name evidence="1" type="ORF">CCMP2556_LOCUS42567</name>
</gene>
<dbReference type="SUPFAM" id="SSF53335">
    <property type="entry name" value="S-adenosyl-L-methionine-dependent methyltransferases"/>
    <property type="match status" value="1"/>
</dbReference>